<evidence type="ECO:0008006" key="4">
    <source>
        <dbReference type="Google" id="ProtNLM"/>
    </source>
</evidence>
<feature type="chain" id="PRO_5014856326" description="Secreted protein" evidence="1">
    <location>
        <begin position="20"/>
        <end position="512"/>
    </location>
</feature>
<evidence type="ECO:0000313" key="2">
    <source>
        <dbReference type="EMBL" id="AUX44384.1"/>
    </source>
</evidence>
<keyword evidence="1" id="KW-0732">Signal</keyword>
<proteinExistence type="predicted"/>
<dbReference type="EMBL" id="CP012673">
    <property type="protein sequence ID" value="AUX44384.1"/>
    <property type="molecule type" value="Genomic_DNA"/>
</dbReference>
<dbReference type="RefSeq" id="WP_159397395.1">
    <property type="nucleotide sequence ID" value="NZ_CP012673.1"/>
</dbReference>
<dbReference type="Gene3D" id="2.80.10.50">
    <property type="match status" value="1"/>
</dbReference>
<protein>
    <recommendedName>
        <fullName evidence="4">Secreted protein</fullName>
    </recommendedName>
</protein>
<sequence>MRLRFSFLAALTVSAGCGAAESPPSGGEGGASSAATGSSGGGAGGAECEAVPCAVEAPGACGAGVKACVDGQPTGECVPADPVPFGKAVCDAPALDLDCDGDTSACGELVQSVLIDGDGDGATMGLVLQDMALDVFGYVHVVANFDNSLAFEGQSYTDEHGAFYARLGPLPSLAVVDFRPLVSNYNSFLYLADTNEQGEAFVTFSVSAGADVSTTFGDTAVIDDPNLARVTPGQPPVFVEYESPFEGESLAAGASRTVYVGGTYQEPPGAAIFRYGSDLQIIGSAVPSECNGSSSDRASFRQLAAGSGGLYAFLDASSAQETCLGATVFESGYHLVKLSEDLGAVLAQRPLSVRVHGMSARPGGAGLVVAGYAPAGVTVGDQTTAEEGGFVAWFDADLGDDVTLVSLPEMTPASVSVASDGIVTVAGTCTGQPAWGDCFVSSVLVVRLDPAGQVIWSKVLGRSGVTASAQAVASSKDFVAVGGSFTGSPFEAVGLTPPANGTLDGLVSAFRR</sequence>
<dbReference type="Proteomes" id="UP000238348">
    <property type="component" value="Chromosome"/>
</dbReference>
<gene>
    <name evidence="2" type="ORF">SOCE26_058480</name>
</gene>
<dbReference type="PROSITE" id="PS51257">
    <property type="entry name" value="PROKAR_LIPOPROTEIN"/>
    <property type="match status" value="1"/>
</dbReference>
<evidence type="ECO:0000313" key="3">
    <source>
        <dbReference type="Proteomes" id="UP000238348"/>
    </source>
</evidence>
<organism evidence="2 3">
    <name type="scientific">Sorangium cellulosum</name>
    <name type="common">Polyangium cellulosum</name>
    <dbReference type="NCBI Taxonomy" id="56"/>
    <lineage>
        <taxon>Bacteria</taxon>
        <taxon>Pseudomonadati</taxon>
        <taxon>Myxococcota</taxon>
        <taxon>Polyangia</taxon>
        <taxon>Polyangiales</taxon>
        <taxon>Polyangiaceae</taxon>
        <taxon>Sorangium</taxon>
    </lineage>
</organism>
<feature type="signal peptide" evidence="1">
    <location>
        <begin position="1"/>
        <end position="19"/>
    </location>
</feature>
<dbReference type="SUPFAM" id="SSF101898">
    <property type="entry name" value="NHL repeat"/>
    <property type="match status" value="1"/>
</dbReference>
<evidence type="ECO:0000256" key="1">
    <source>
        <dbReference type="SAM" id="SignalP"/>
    </source>
</evidence>
<name>A0A2L0EYJ4_SORCE</name>
<reference evidence="2 3" key="1">
    <citation type="submission" date="2015-09" db="EMBL/GenBank/DDBJ databases">
        <title>Sorangium comparison.</title>
        <authorList>
            <person name="Zaburannyi N."/>
            <person name="Bunk B."/>
            <person name="Overmann J."/>
            <person name="Mueller R."/>
        </authorList>
    </citation>
    <scope>NUCLEOTIDE SEQUENCE [LARGE SCALE GENOMIC DNA]</scope>
    <source>
        <strain evidence="2 3">So ce26</strain>
    </source>
</reference>
<dbReference type="AlphaFoldDB" id="A0A2L0EYJ4"/>
<accession>A0A2L0EYJ4</accession>